<evidence type="ECO:0008006" key="3">
    <source>
        <dbReference type="Google" id="ProtNLM"/>
    </source>
</evidence>
<comment type="caution">
    <text evidence="1">The sequence shown here is derived from an EMBL/GenBank/DDBJ whole genome shotgun (WGS) entry which is preliminary data.</text>
</comment>
<organism evidence="1 2">
    <name type="scientific">Tannerella sp. oral taxon BU063 isolate Cell 2</name>
    <dbReference type="NCBI Taxonomy" id="1411148"/>
    <lineage>
        <taxon>Bacteria</taxon>
        <taxon>Pseudomonadati</taxon>
        <taxon>Bacteroidota</taxon>
        <taxon>Bacteroidia</taxon>
        <taxon>Bacteroidales</taxon>
        <taxon>Tannerellaceae</taxon>
        <taxon>Tannerella</taxon>
    </lineage>
</organism>
<protein>
    <recommendedName>
        <fullName evidence="3">Tc1-like transposase DDE domain-containing protein</fullName>
    </recommendedName>
</protein>
<proteinExistence type="predicted"/>
<dbReference type="PATRIC" id="fig|1411148.3.peg.866"/>
<sequence length="59" mass="6744">MTEVIAHECPSVDTDSAIALYKVALEKLPEAESIYIITDNARYYLSKKLREWVKGTKIK</sequence>
<evidence type="ECO:0000313" key="1">
    <source>
        <dbReference type="EMBL" id="ETK02141.1"/>
    </source>
</evidence>
<name>W2C6T8_9BACT</name>
<reference evidence="1 2" key="1">
    <citation type="submission" date="2013-11" db="EMBL/GenBank/DDBJ databases">
        <title>Single cell genomics of uncultured Tannerella BU063 (oral taxon 286).</title>
        <authorList>
            <person name="Beall C.J."/>
            <person name="Campbell A.G."/>
            <person name="Griffen A.L."/>
            <person name="Podar M."/>
            <person name="Leys E.J."/>
        </authorList>
    </citation>
    <scope>NUCLEOTIDE SEQUENCE [LARGE SCALE GENOMIC DNA]</scope>
    <source>
        <strain evidence="1">Cell 2</strain>
    </source>
</reference>
<dbReference type="AlphaFoldDB" id="W2C6T8"/>
<gene>
    <name evidence="1" type="ORF">N425_05925</name>
</gene>
<dbReference type="EMBL" id="AYUF01000402">
    <property type="protein sequence ID" value="ETK02141.1"/>
    <property type="molecule type" value="Genomic_DNA"/>
</dbReference>
<evidence type="ECO:0000313" key="2">
    <source>
        <dbReference type="Proteomes" id="UP000018837"/>
    </source>
</evidence>
<accession>W2C6T8</accession>
<dbReference type="Proteomes" id="UP000018837">
    <property type="component" value="Unassembled WGS sequence"/>
</dbReference>